<feature type="chain" id="PRO_5044533789" description="Peptidyl-prolyl cis-trans isomerase" evidence="3">
    <location>
        <begin position="19"/>
        <end position="251"/>
    </location>
</feature>
<comment type="similarity">
    <text evidence="3">Belongs to the cyclophilin-type PPIase family.</text>
</comment>
<evidence type="ECO:0000313" key="5">
    <source>
        <dbReference type="EMBL" id="KAL3774051.1"/>
    </source>
</evidence>
<keyword evidence="2 3" id="KW-0413">Isomerase</keyword>
<sequence>MTIKSITTLLALVSQASAFSTHQSPLKQQLTLRQSSLFADISRRDAIQTSVASAAAFVTSSLPANAEGEGKLIEFTVANLDGEEGKTGTFVVKTHPEWAPIGAERFETLAAESFFDGCRVFRVLPGFVSQFGINGNPEVQAKWRSPSLRDDPVKVTNSRGTVVFATAGPNTRTTQLFINLNDRNSFLDKQGFSPLGEVVSGMDVVERFYSGYGEGAPAGKGPNQGLIQAKGNEYLEASYPKLSYFSKVTVK</sequence>
<name>A0ABD3NHE1_9STRA</name>
<dbReference type="SUPFAM" id="SSF50891">
    <property type="entry name" value="Cyclophilin-like"/>
    <property type="match status" value="1"/>
</dbReference>
<proteinExistence type="inferred from homology"/>
<keyword evidence="3" id="KW-0732">Signal</keyword>
<dbReference type="PANTHER" id="PTHR43246">
    <property type="entry name" value="PEPTIDYL-PROLYL CIS-TRANS ISOMERASE CYP38, CHLOROPLASTIC"/>
    <property type="match status" value="1"/>
</dbReference>
<dbReference type="InterPro" id="IPR044665">
    <property type="entry name" value="E_coli_cyclophilin_A-like"/>
</dbReference>
<evidence type="ECO:0000313" key="6">
    <source>
        <dbReference type="Proteomes" id="UP001530400"/>
    </source>
</evidence>
<dbReference type="PRINTS" id="PR00153">
    <property type="entry name" value="CSAPPISMRASE"/>
</dbReference>
<dbReference type="Proteomes" id="UP001530400">
    <property type="component" value="Unassembled WGS sequence"/>
</dbReference>
<dbReference type="PROSITE" id="PS51318">
    <property type="entry name" value="TAT"/>
    <property type="match status" value="1"/>
</dbReference>
<dbReference type="GO" id="GO:0003755">
    <property type="term" value="F:peptidyl-prolyl cis-trans isomerase activity"/>
    <property type="evidence" value="ECO:0007669"/>
    <property type="project" value="UniProtKB-UniRule"/>
</dbReference>
<organism evidence="5 6">
    <name type="scientific">Cyclotella atomus</name>
    <dbReference type="NCBI Taxonomy" id="382360"/>
    <lineage>
        <taxon>Eukaryota</taxon>
        <taxon>Sar</taxon>
        <taxon>Stramenopiles</taxon>
        <taxon>Ochrophyta</taxon>
        <taxon>Bacillariophyta</taxon>
        <taxon>Coscinodiscophyceae</taxon>
        <taxon>Thalassiosirophycidae</taxon>
        <taxon>Stephanodiscales</taxon>
        <taxon>Stephanodiscaceae</taxon>
        <taxon>Cyclotella</taxon>
    </lineage>
</organism>
<evidence type="ECO:0000259" key="4">
    <source>
        <dbReference type="PROSITE" id="PS50072"/>
    </source>
</evidence>
<comment type="caution">
    <text evidence="5">The sequence shown here is derived from an EMBL/GenBank/DDBJ whole genome shotgun (WGS) entry which is preliminary data.</text>
</comment>
<reference evidence="5 6" key="1">
    <citation type="submission" date="2024-10" db="EMBL/GenBank/DDBJ databases">
        <title>Updated reference genomes for cyclostephanoid diatoms.</title>
        <authorList>
            <person name="Roberts W.R."/>
            <person name="Alverson A.J."/>
        </authorList>
    </citation>
    <scope>NUCLEOTIDE SEQUENCE [LARGE SCALE GENOMIC DNA]</scope>
    <source>
        <strain evidence="5 6">AJA010-31</strain>
    </source>
</reference>
<feature type="signal peptide" evidence="3">
    <location>
        <begin position="1"/>
        <end position="18"/>
    </location>
</feature>
<dbReference type="AlphaFoldDB" id="A0ABD3NHE1"/>
<evidence type="ECO:0000256" key="1">
    <source>
        <dbReference type="ARBA" id="ARBA00023110"/>
    </source>
</evidence>
<dbReference type="Pfam" id="PF00160">
    <property type="entry name" value="Pro_isomerase"/>
    <property type="match status" value="1"/>
</dbReference>
<gene>
    <name evidence="5" type="ORF">ACHAWO_005258</name>
</gene>
<keyword evidence="1 3" id="KW-0697">Rotamase</keyword>
<dbReference type="Gene3D" id="2.40.100.10">
    <property type="entry name" value="Cyclophilin-like"/>
    <property type="match status" value="1"/>
</dbReference>
<evidence type="ECO:0000256" key="2">
    <source>
        <dbReference type="ARBA" id="ARBA00023235"/>
    </source>
</evidence>
<comment type="function">
    <text evidence="3">PPIases accelerate the folding of proteins. It catalyzes the cis-trans isomerization of proline imidic peptide bonds in oligopeptides.</text>
</comment>
<feature type="domain" description="PPIase cyclophilin-type" evidence="4">
    <location>
        <begin position="77"/>
        <end position="233"/>
    </location>
</feature>
<dbReference type="InterPro" id="IPR029000">
    <property type="entry name" value="Cyclophilin-like_dom_sf"/>
</dbReference>
<dbReference type="InterPro" id="IPR006311">
    <property type="entry name" value="TAT_signal"/>
</dbReference>
<protein>
    <recommendedName>
        <fullName evidence="3">Peptidyl-prolyl cis-trans isomerase</fullName>
        <shortName evidence="3">PPIase</shortName>
        <ecNumber evidence="3">5.2.1.8</ecNumber>
    </recommendedName>
</protein>
<dbReference type="EC" id="5.2.1.8" evidence="3"/>
<accession>A0ABD3NHE1</accession>
<dbReference type="EMBL" id="JALLPJ020001211">
    <property type="protein sequence ID" value="KAL3774051.1"/>
    <property type="molecule type" value="Genomic_DNA"/>
</dbReference>
<comment type="catalytic activity">
    <reaction evidence="3">
        <text>[protein]-peptidylproline (omega=180) = [protein]-peptidylproline (omega=0)</text>
        <dbReference type="Rhea" id="RHEA:16237"/>
        <dbReference type="Rhea" id="RHEA-COMP:10747"/>
        <dbReference type="Rhea" id="RHEA-COMP:10748"/>
        <dbReference type="ChEBI" id="CHEBI:83833"/>
        <dbReference type="ChEBI" id="CHEBI:83834"/>
        <dbReference type="EC" id="5.2.1.8"/>
    </reaction>
</comment>
<evidence type="ECO:0000256" key="3">
    <source>
        <dbReference type="RuleBase" id="RU363019"/>
    </source>
</evidence>
<dbReference type="InterPro" id="IPR002130">
    <property type="entry name" value="Cyclophilin-type_PPIase_dom"/>
</dbReference>
<dbReference type="PROSITE" id="PS50072">
    <property type="entry name" value="CSA_PPIASE_2"/>
    <property type="match status" value="1"/>
</dbReference>
<keyword evidence="6" id="KW-1185">Reference proteome</keyword>